<evidence type="ECO:0000259" key="1">
    <source>
        <dbReference type="Pfam" id="PF14238"/>
    </source>
</evidence>
<feature type="non-terminal residue" evidence="2">
    <location>
        <position position="1"/>
    </location>
</feature>
<feature type="domain" description="DUF4340" evidence="1">
    <location>
        <begin position="3"/>
        <end position="180"/>
    </location>
</feature>
<dbReference type="Pfam" id="PF14238">
    <property type="entry name" value="DUF4340"/>
    <property type="match status" value="1"/>
</dbReference>
<evidence type="ECO:0000313" key="2">
    <source>
        <dbReference type="EMBL" id="SVC20754.1"/>
    </source>
</evidence>
<dbReference type="EMBL" id="UINC01079085">
    <property type="protein sequence ID" value="SVC20754.1"/>
    <property type="molecule type" value="Genomic_DNA"/>
</dbReference>
<name>A0A382K734_9ZZZZ</name>
<sequence>VSAKGNKNEITNLLNSLRTAKVKQFVIEQPRTLDPYGLNKPQLTLKLTTSTSNDPRVLIIGEQTEEGAYAKTLSKENIFIVRQSLFDTLNNRELVDFLDKSLVDFKDSDVTKVTLSMDKNLAELIRNKNHPDKWSMIKPENIKANTATINSLLFDLKNTRILEFAKTQTKSSETLNLKEPEKEITLTYKNGKTWTLKVSSQASKTDHYYAKRSGEETVFTLEKSSVESIFRSLYDLKDRAILEFDDDAIRQIQIEDTKQTFILKKAAKKWALTLPKSEVSIQNFVGKNILWTLNSLEFESIIAEDPGNTLTGLSKPLISLKLLNESGSILTHVLIGNPVTTSAETHYLKIAKSSTIYTIKKRFLEKILDTLQKIRETL</sequence>
<gene>
    <name evidence="2" type="ORF">METZ01_LOCUS273608</name>
</gene>
<reference evidence="2" key="1">
    <citation type="submission" date="2018-05" db="EMBL/GenBank/DDBJ databases">
        <authorList>
            <person name="Lanie J.A."/>
            <person name="Ng W.-L."/>
            <person name="Kazmierczak K.M."/>
            <person name="Andrzejewski T.M."/>
            <person name="Davidsen T.M."/>
            <person name="Wayne K.J."/>
            <person name="Tettelin H."/>
            <person name="Glass J.I."/>
            <person name="Rusch D."/>
            <person name="Podicherti R."/>
            <person name="Tsui H.-C.T."/>
            <person name="Winkler M.E."/>
        </authorList>
    </citation>
    <scope>NUCLEOTIDE SEQUENCE</scope>
</reference>
<dbReference type="InterPro" id="IPR025641">
    <property type="entry name" value="DUF4340"/>
</dbReference>
<accession>A0A382K734</accession>
<protein>
    <recommendedName>
        <fullName evidence="1">DUF4340 domain-containing protein</fullName>
    </recommendedName>
</protein>
<dbReference type="AlphaFoldDB" id="A0A382K734"/>
<organism evidence="2">
    <name type="scientific">marine metagenome</name>
    <dbReference type="NCBI Taxonomy" id="408172"/>
    <lineage>
        <taxon>unclassified sequences</taxon>
        <taxon>metagenomes</taxon>
        <taxon>ecological metagenomes</taxon>
    </lineage>
</organism>
<proteinExistence type="predicted"/>